<evidence type="ECO:0000313" key="3">
    <source>
        <dbReference type="Proteomes" id="UP000762676"/>
    </source>
</evidence>
<feature type="region of interest" description="Disordered" evidence="1">
    <location>
        <begin position="329"/>
        <end position="355"/>
    </location>
</feature>
<organism evidence="2 3">
    <name type="scientific">Elysia marginata</name>
    <dbReference type="NCBI Taxonomy" id="1093978"/>
    <lineage>
        <taxon>Eukaryota</taxon>
        <taxon>Metazoa</taxon>
        <taxon>Spiralia</taxon>
        <taxon>Lophotrochozoa</taxon>
        <taxon>Mollusca</taxon>
        <taxon>Gastropoda</taxon>
        <taxon>Heterobranchia</taxon>
        <taxon>Euthyneura</taxon>
        <taxon>Panpulmonata</taxon>
        <taxon>Sacoglossa</taxon>
        <taxon>Placobranchoidea</taxon>
        <taxon>Plakobranchidae</taxon>
        <taxon>Elysia</taxon>
    </lineage>
</organism>
<gene>
    <name evidence="2" type="ORF">ElyMa_002898500</name>
</gene>
<dbReference type="Proteomes" id="UP000762676">
    <property type="component" value="Unassembled WGS sequence"/>
</dbReference>
<feature type="region of interest" description="Disordered" evidence="1">
    <location>
        <begin position="1"/>
        <end position="160"/>
    </location>
</feature>
<proteinExistence type="predicted"/>
<feature type="compositionally biased region" description="Polar residues" evidence="1">
    <location>
        <begin position="99"/>
        <end position="126"/>
    </location>
</feature>
<feature type="compositionally biased region" description="Basic residues" evidence="1">
    <location>
        <begin position="127"/>
        <end position="136"/>
    </location>
</feature>
<feature type="compositionally biased region" description="Acidic residues" evidence="1">
    <location>
        <begin position="46"/>
        <end position="56"/>
    </location>
</feature>
<feature type="compositionally biased region" description="Polar residues" evidence="1">
    <location>
        <begin position="26"/>
        <end position="35"/>
    </location>
</feature>
<dbReference type="EMBL" id="BMAT01005992">
    <property type="protein sequence ID" value="GFS03882.1"/>
    <property type="molecule type" value="Genomic_DNA"/>
</dbReference>
<feature type="compositionally biased region" description="Polar residues" evidence="1">
    <location>
        <begin position="150"/>
        <end position="160"/>
    </location>
</feature>
<protein>
    <submittedName>
        <fullName evidence="2">Uncharacterized protein</fullName>
    </submittedName>
</protein>
<evidence type="ECO:0000256" key="1">
    <source>
        <dbReference type="SAM" id="MobiDB-lite"/>
    </source>
</evidence>
<accession>A0AAV4I4H6</accession>
<keyword evidence="3" id="KW-1185">Reference proteome</keyword>
<feature type="compositionally biased region" description="Low complexity" evidence="1">
    <location>
        <begin position="83"/>
        <end position="98"/>
    </location>
</feature>
<feature type="region of interest" description="Disordered" evidence="1">
    <location>
        <begin position="375"/>
        <end position="412"/>
    </location>
</feature>
<comment type="caution">
    <text evidence="2">The sequence shown here is derived from an EMBL/GenBank/DDBJ whole genome shotgun (WGS) entry which is preliminary data.</text>
</comment>
<name>A0AAV4I4H6_9GAST</name>
<dbReference type="AlphaFoldDB" id="A0AAV4I4H6"/>
<feature type="compositionally biased region" description="Low complexity" evidence="1">
    <location>
        <begin position="378"/>
        <end position="393"/>
    </location>
</feature>
<sequence length="548" mass="61720">MAAQSDLDPAGDFDPDDTSGRESMYSPASSYSTYSREVKYIFEPQCAEEDSQEEYPDYSHIGPRTAASKQQNPHHQQHHQQHRINNTNTNNNHFLTHTPRTLSAASSHYSDAGNATNKENRTPSSQYHHHSNRHSSFRHELPSTEEDSLFESSPSPSNCQTFQYNHHKHHYSSNSANILNNDLHHQNPLCSPRERSSYDRGPVSPGMEEALYSSTCTFTGQNEGGFKPNTYLMSPRKNSTMSDHSYFSQAAAASRNGTLPTNCRSPPDRNNYGYNHVQGVISPTDRPHIHYHNQPQHQHPHYMAYSKHVYPSSYRSSFSGGSSYYNTGNRAGGYSQHQRPDQIVPTSPRDRLAGTRPTDAVGVARHDRVFPLQNASTHQQHYPQPHQQPQQQPLGNHINNHCQQTRLPHPPYPQPPRYDYQAHRRRKTWSPPIMKLGPLAASSSTIADTTLTPEGNANWNIANGISSDHRPFYSNDSLLDYLAAEDGSRATVEQRKAQSLSEDLDVTPPRLAPISGVLAQVSHSIFLLETQVMIDVTNVVMMDNMQMP</sequence>
<evidence type="ECO:0000313" key="2">
    <source>
        <dbReference type="EMBL" id="GFS03882.1"/>
    </source>
</evidence>
<feature type="compositionally biased region" description="Polar residues" evidence="1">
    <location>
        <begin position="397"/>
        <end position="406"/>
    </location>
</feature>
<reference evidence="2 3" key="1">
    <citation type="journal article" date="2021" name="Elife">
        <title>Chloroplast acquisition without the gene transfer in kleptoplastic sea slugs, Plakobranchus ocellatus.</title>
        <authorList>
            <person name="Maeda T."/>
            <person name="Takahashi S."/>
            <person name="Yoshida T."/>
            <person name="Shimamura S."/>
            <person name="Takaki Y."/>
            <person name="Nagai Y."/>
            <person name="Toyoda A."/>
            <person name="Suzuki Y."/>
            <person name="Arimoto A."/>
            <person name="Ishii H."/>
            <person name="Satoh N."/>
            <person name="Nishiyama T."/>
            <person name="Hasebe M."/>
            <person name="Maruyama T."/>
            <person name="Minagawa J."/>
            <person name="Obokata J."/>
            <person name="Shigenobu S."/>
        </authorList>
    </citation>
    <scope>NUCLEOTIDE SEQUENCE [LARGE SCALE GENOMIC DNA]</scope>
</reference>